<dbReference type="AlphaFoldDB" id="A0AA39HYL0"/>
<dbReference type="PANTHER" id="PTHR47022">
    <property type="entry name" value="BTB AND MATH DOMAIN-CONTAINING PROTEIN 36-RELATED"/>
    <property type="match status" value="1"/>
</dbReference>
<dbReference type="Gene3D" id="3.30.710.10">
    <property type="entry name" value="Potassium Channel Kv1.1, Chain A"/>
    <property type="match status" value="1"/>
</dbReference>
<dbReference type="PANTHER" id="PTHR47022:SF1">
    <property type="entry name" value="BTB AND MATH DOMAIN-CONTAINING PROTEIN 36-RELATED"/>
    <property type="match status" value="1"/>
</dbReference>
<dbReference type="InterPro" id="IPR011333">
    <property type="entry name" value="SKP1/BTB/POZ_sf"/>
</dbReference>
<sequence>MSPESLSLAVVLNPNRPGKKMEAVRSEWKSTGGVEWCRSARWTDQFEMEFELERKEPKLALCWMEIDYHALVTLKEKQVIDEHKAATFLQATKSVNTVKLRHQSGEVAALINVIMFVKRKILFHLDTFSEGIADLKIQLDNGVELFVSKFLLSTYSAFFSHMLYSKSFVEGRTKICKLPGIKYQHFLIVLQRFYGLQVNFAKMTEADLKEVLELANRFQFDVLLSEIEGYVTKLQKTRRESWFDVAERYKLTLLIKTILRNMDINDVKTLCNRCREEGHTNILQKYSLETVNEILNLITIIEKPNLTPPPQFYQV</sequence>
<organism evidence="2 3">
    <name type="scientific">Steinernema hermaphroditum</name>
    <dbReference type="NCBI Taxonomy" id="289476"/>
    <lineage>
        <taxon>Eukaryota</taxon>
        <taxon>Metazoa</taxon>
        <taxon>Ecdysozoa</taxon>
        <taxon>Nematoda</taxon>
        <taxon>Chromadorea</taxon>
        <taxon>Rhabditida</taxon>
        <taxon>Tylenchina</taxon>
        <taxon>Panagrolaimomorpha</taxon>
        <taxon>Strongyloidoidea</taxon>
        <taxon>Steinernematidae</taxon>
        <taxon>Steinernema</taxon>
    </lineage>
</organism>
<dbReference type="Pfam" id="PF00651">
    <property type="entry name" value="BTB"/>
    <property type="match status" value="1"/>
</dbReference>
<dbReference type="SUPFAM" id="SSF54695">
    <property type="entry name" value="POZ domain"/>
    <property type="match status" value="1"/>
</dbReference>
<comment type="caution">
    <text evidence="2">The sequence shown here is derived from an EMBL/GenBank/DDBJ whole genome shotgun (WGS) entry which is preliminary data.</text>
</comment>
<evidence type="ECO:0000313" key="3">
    <source>
        <dbReference type="Proteomes" id="UP001175271"/>
    </source>
</evidence>
<feature type="domain" description="BTB" evidence="1">
    <location>
        <begin position="133"/>
        <end position="202"/>
    </location>
</feature>
<keyword evidence="3" id="KW-1185">Reference proteome</keyword>
<accession>A0AA39HYL0</accession>
<dbReference type="EMBL" id="JAUCMV010000002">
    <property type="protein sequence ID" value="KAK0414505.1"/>
    <property type="molecule type" value="Genomic_DNA"/>
</dbReference>
<dbReference type="SMART" id="SM00225">
    <property type="entry name" value="BTB"/>
    <property type="match status" value="1"/>
</dbReference>
<dbReference type="Proteomes" id="UP001175271">
    <property type="component" value="Unassembled WGS sequence"/>
</dbReference>
<proteinExistence type="predicted"/>
<gene>
    <name evidence="2" type="ORF">QR680_011468</name>
</gene>
<reference evidence="2" key="1">
    <citation type="submission" date="2023-06" db="EMBL/GenBank/DDBJ databases">
        <title>Genomic analysis of the entomopathogenic nematode Steinernema hermaphroditum.</title>
        <authorList>
            <person name="Schwarz E.M."/>
            <person name="Heppert J.K."/>
            <person name="Baniya A."/>
            <person name="Schwartz H.T."/>
            <person name="Tan C.-H."/>
            <person name="Antoshechkin I."/>
            <person name="Sternberg P.W."/>
            <person name="Goodrich-Blair H."/>
            <person name="Dillman A.R."/>
        </authorList>
    </citation>
    <scope>NUCLEOTIDE SEQUENCE</scope>
    <source>
        <strain evidence="2">PS9179</strain>
        <tissue evidence="2">Whole animal</tissue>
    </source>
</reference>
<protein>
    <recommendedName>
        <fullName evidence="1">BTB domain-containing protein</fullName>
    </recommendedName>
</protein>
<name>A0AA39HYL0_9BILA</name>
<dbReference type="PROSITE" id="PS50097">
    <property type="entry name" value="BTB"/>
    <property type="match status" value="1"/>
</dbReference>
<evidence type="ECO:0000313" key="2">
    <source>
        <dbReference type="EMBL" id="KAK0414505.1"/>
    </source>
</evidence>
<evidence type="ECO:0000259" key="1">
    <source>
        <dbReference type="PROSITE" id="PS50097"/>
    </source>
</evidence>
<dbReference type="InterPro" id="IPR000210">
    <property type="entry name" value="BTB/POZ_dom"/>
</dbReference>